<keyword evidence="4" id="KW-1185">Reference proteome</keyword>
<keyword evidence="2" id="KW-1133">Transmembrane helix</keyword>
<feature type="region of interest" description="Disordered" evidence="1">
    <location>
        <begin position="403"/>
        <end position="546"/>
    </location>
</feature>
<comment type="caution">
    <text evidence="3">The sequence shown here is derived from an EMBL/GenBank/DDBJ whole genome shotgun (WGS) entry which is preliminary data.</text>
</comment>
<dbReference type="PANTHER" id="PTHR47510">
    <property type="entry name" value="REVERSE TRANSCRIPTASE DOMAIN-CONTAINING PROTEIN"/>
    <property type="match status" value="1"/>
</dbReference>
<accession>A0AAW0NDA8</accession>
<name>A0AAW0NDA8_9GOBI</name>
<evidence type="ECO:0000313" key="4">
    <source>
        <dbReference type="Proteomes" id="UP001460270"/>
    </source>
</evidence>
<dbReference type="EMBL" id="JBBPFD010000016">
    <property type="protein sequence ID" value="KAK7893484.1"/>
    <property type="molecule type" value="Genomic_DNA"/>
</dbReference>
<evidence type="ECO:0000313" key="3">
    <source>
        <dbReference type="EMBL" id="KAK7893484.1"/>
    </source>
</evidence>
<sequence length="546" mass="62429">MAARTDAAARSSYYFCTLLVVLCFISHSLCTFKYNRDELLQLSGDYRLSVEYLIPPEIVKPPAAADRRRKRCERRQKRGKRGGVWARLKTSPFKPPLPTIFLSNARWLDNSIPDAAIELAGRTACRADRTADSGAYRAQAYPTWVCRTTSLSFYTHDCFHHTDWDVFKEQNTDKRVVLDNYTSTVLDYICFCVDNVTCWRQFRVFPNTPPWMTQEVKQLIRARDTAFHSGDQEAYSAARADLRRGINTAKRHYRSRIEARFETTTNPRQVWEGIRAITDYKRRSPPPSADSPTLAEDLNLFYARFDRDNTDPVLPPLPTTGLAPVLSVHEVRRVFCSINTRKAAGPDGVLGRVLKDCKDVVERVQSFKFLGVTVTEDLSWGEHISKRWESTTTPLLPEKVKECSHLQTSDVNDRTSPNQIRTSLNQTRISPNQTRIQSNQTRISLNQTRTQSKPHETSPNQTGTSLNQTRIQSEPDQNMSKPDQNQSKPDQNQSNQTRTSPNQTRISLTSQNQEQTRPVTRHPNRTNQSANPEPPRPESSNQTRTV</sequence>
<reference evidence="4" key="1">
    <citation type="submission" date="2024-04" db="EMBL/GenBank/DDBJ databases">
        <title>Salinicola lusitanus LLJ914,a marine bacterium isolated from the Okinawa Trough.</title>
        <authorList>
            <person name="Li J."/>
        </authorList>
    </citation>
    <scope>NUCLEOTIDE SEQUENCE [LARGE SCALE GENOMIC DNA]</scope>
</reference>
<protein>
    <submittedName>
        <fullName evidence="3">Uncharacterized protein</fullName>
    </submittedName>
</protein>
<gene>
    <name evidence="3" type="ORF">WMY93_022636</name>
</gene>
<organism evidence="3 4">
    <name type="scientific">Mugilogobius chulae</name>
    <name type="common">yellowstripe goby</name>
    <dbReference type="NCBI Taxonomy" id="88201"/>
    <lineage>
        <taxon>Eukaryota</taxon>
        <taxon>Metazoa</taxon>
        <taxon>Chordata</taxon>
        <taxon>Craniata</taxon>
        <taxon>Vertebrata</taxon>
        <taxon>Euteleostomi</taxon>
        <taxon>Actinopterygii</taxon>
        <taxon>Neopterygii</taxon>
        <taxon>Teleostei</taxon>
        <taxon>Neoteleostei</taxon>
        <taxon>Acanthomorphata</taxon>
        <taxon>Gobiaria</taxon>
        <taxon>Gobiiformes</taxon>
        <taxon>Gobioidei</taxon>
        <taxon>Gobiidae</taxon>
        <taxon>Gobionellinae</taxon>
        <taxon>Mugilogobius</taxon>
    </lineage>
</organism>
<dbReference type="AlphaFoldDB" id="A0AAW0NDA8"/>
<keyword evidence="2" id="KW-0812">Transmembrane</keyword>
<evidence type="ECO:0000256" key="2">
    <source>
        <dbReference type="SAM" id="Phobius"/>
    </source>
</evidence>
<dbReference type="PANTHER" id="PTHR47510:SF3">
    <property type="entry name" value="ENDO_EXONUCLEASE_PHOSPHATASE DOMAIN-CONTAINING PROTEIN"/>
    <property type="match status" value="1"/>
</dbReference>
<keyword evidence="2" id="KW-0472">Membrane</keyword>
<evidence type="ECO:0000256" key="1">
    <source>
        <dbReference type="SAM" id="MobiDB-lite"/>
    </source>
</evidence>
<dbReference type="Proteomes" id="UP001460270">
    <property type="component" value="Unassembled WGS sequence"/>
</dbReference>
<proteinExistence type="predicted"/>
<feature type="transmembrane region" description="Helical" evidence="2">
    <location>
        <begin position="12"/>
        <end position="29"/>
    </location>
</feature>
<feature type="compositionally biased region" description="Polar residues" evidence="1">
    <location>
        <begin position="405"/>
        <end position="518"/>
    </location>
</feature>